<name>A0A445MBP0_ENSVE</name>
<dbReference type="EMBL" id="KV875564">
    <property type="protein sequence ID" value="RZR71653.1"/>
    <property type="molecule type" value="Genomic_DNA"/>
</dbReference>
<protein>
    <submittedName>
        <fullName evidence="1">Uncharacterized protein</fullName>
    </submittedName>
</protein>
<feature type="non-terminal residue" evidence="1">
    <location>
        <position position="91"/>
    </location>
</feature>
<accession>A0A445MBP0</accession>
<gene>
    <name evidence="1" type="ORF">BHM03_00006235</name>
</gene>
<sequence>MISVALIGKKQGLTYQSIQLGMGGMYRSNRGSDMSSTLVYPTVSYVGMLGTTYKARTARYIPVRYADRLLPGGRRNVSRAVREIEVTSPRR</sequence>
<dbReference type="Proteomes" id="UP000290560">
    <property type="component" value="Unassembled WGS sequence"/>
</dbReference>
<proteinExistence type="predicted"/>
<organism evidence="1">
    <name type="scientific">Ensete ventricosum</name>
    <name type="common">Abyssinian banana</name>
    <name type="synonym">Musa ensete</name>
    <dbReference type="NCBI Taxonomy" id="4639"/>
    <lineage>
        <taxon>Eukaryota</taxon>
        <taxon>Viridiplantae</taxon>
        <taxon>Streptophyta</taxon>
        <taxon>Embryophyta</taxon>
        <taxon>Tracheophyta</taxon>
        <taxon>Spermatophyta</taxon>
        <taxon>Magnoliopsida</taxon>
        <taxon>Liliopsida</taxon>
        <taxon>Zingiberales</taxon>
        <taxon>Musaceae</taxon>
        <taxon>Ensete</taxon>
    </lineage>
</organism>
<evidence type="ECO:0000313" key="1">
    <source>
        <dbReference type="EMBL" id="RZR71653.1"/>
    </source>
</evidence>
<reference evidence="1" key="1">
    <citation type="journal article" date="2018" name="Data Brief">
        <title>Genome sequence data from 17 accessions of Ensete ventricosum, a staple food crop for millions in Ethiopia.</title>
        <authorList>
            <person name="Yemataw Z."/>
            <person name="Muzemil S."/>
            <person name="Ambachew D."/>
            <person name="Tripathi L."/>
            <person name="Tesfaye K."/>
            <person name="Chala A."/>
            <person name="Farbos A."/>
            <person name="O'Neill P."/>
            <person name="Moore K."/>
            <person name="Grant M."/>
            <person name="Studholme D.J."/>
        </authorList>
    </citation>
    <scope>NUCLEOTIDE SEQUENCE [LARGE SCALE GENOMIC DNA]</scope>
    <source>
        <tissue evidence="1">Leaf</tissue>
    </source>
</reference>
<dbReference type="AlphaFoldDB" id="A0A445MBP0"/>